<dbReference type="Gene3D" id="3.30.700.10">
    <property type="entry name" value="Glycoprotein, Type 4 Pilin"/>
    <property type="match status" value="1"/>
</dbReference>
<feature type="transmembrane region" description="Helical" evidence="1">
    <location>
        <begin position="7"/>
        <end position="28"/>
    </location>
</feature>
<comment type="caution">
    <text evidence="2">The sequence shown here is derived from an EMBL/GenBank/DDBJ whole genome shotgun (WGS) entry which is preliminary data.</text>
</comment>
<evidence type="ECO:0008006" key="3">
    <source>
        <dbReference type="Google" id="ProtNLM"/>
    </source>
</evidence>
<dbReference type="NCBIfam" id="TIGR02532">
    <property type="entry name" value="IV_pilin_GFxxxE"/>
    <property type="match status" value="1"/>
</dbReference>
<accession>A0A644T0G3</accession>
<dbReference type="SUPFAM" id="SSF54523">
    <property type="entry name" value="Pili subunits"/>
    <property type="match status" value="1"/>
</dbReference>
<evidence type="ECO:0000256" key="1">
    <source>
        <dbReference type="SAM" id="Phobius"/>
    </source>
</evidence>
<dbReference type="InterPro" id="IPR045584">
    <property type="entry name" value="Pilin-like"/>
</dbReference>
<keyword evidence="1" id="KW-1133">Transmembrane helix</keyword>
<name>A0A644T0G3_9ZZZZ</name>
<dbReference type="Pfam" id="PF07963">
    <property type="entry name" value="N_methyl"/>
    <property type="match status" value="1"/>
</dbReference>
<proteinExistence type="predicted"/>
<evidence type="ECO:0000313" key="2">
    <source>
        <dbReference type="EMBL" id="MPL60428.1"/>
    </source>
</evidence>
<protein>
    <recommendedName>
        <fullName evidence="3">Prepilin-type N-terminal cleavage/methylation domain-containing protein</fullName>
    </recommendedName>
</protein>
<sequence>MQRGFTVIEIIIVIAILGVFAGLALPAVNNMIAKQNLDTSAQILASDLRWVQQLCINTTPDTLFPQIKPLSNKYIVKKGSNVIKTVNLPDGITISGPQTLTFSINGTPLTDNQPLPATLLLTSKNTTNIRHVIISTVGRIRVE</sequence>
<keyword evidence="1" id="KW-0812">Transmembrane</keyword>
<dbReference type="AlphaFoldDB" id="A0A644T0G3"/>
<dbReference type="InterPro" id="IPR012902">
    <property type="entry name" value="N_methyl_site"/>
</dbReference>
<keyword evidence="1" id="KW-0472">Membrane</keyword>
<organism evidence="2">
    <name type="scientific">bioreactor metagenome</name>
    <dbReference type="NCBI Taxonomy" id="1076179"/>
    <lineage>
        <taxon>unclassified sequences</taxon>
        <taxon>metagenomes</taxon>
        <taxon>ecological metagenomes</taxon>
    </lineage>
</organism>
<gene>
    <name evidence="2" type="ORF">SDC9_05989</name>
</gene>
<reference evidence="2" key="1">
    <citation type="submission" date="2019-08" db="EMBL/GenBank/DDBJ databases">
        <authorList>
            <person name="Kucharzyk K."/>
            <person name="Murdoch R.W."/>
            <person name="Higgins S."/>
            <person name="Loffler F."/>
        </authorList>
    </citation>
    <scope>NUCLEOTIDE SEQUENCE</scope>
</reference>
<dbReference type="EMBL" id="VSSQ01000012">
    <property type="protein sequence ID" value="MPL60428.1"/>
    <property type="molecule type" value="Genomic_DNA"/>
</dbReference>